<feature type="compositionally biased region" description="Basic and acidic residues" evidence="1">
    <location>
        <begin position="11"/>
        <end position="20"/>
    </location>
</feature>
<accession>A0ABD5WKS8</accession>
<dbReference type="Proteomes" id="UP001596461">
    <property type="component" value="Unassembled WGS sequence"/>
</dbReference>
<evidence type="ECO:0000256" key="1">
    <source>
        <dbReference type="SAM" id="MobiDB-lite"/>
    </source>
</evidence>
<dbReference type="GeneID" id="81124436"/>
<gene>
    <name evidence="2" type="ORF">ACFQL9_15875</name>
</gene>
<evidence type="ECO:0000313" key="2">
    <source>
        <dbReference type="EMBL" id="MFC7071123.1"/>
    </source>
</evidence>
<protein>
    <submittedName>
        <fullName evidence="2">Uncharacterized protein</fullName>
    </submittedName>
</protein>
<proteinExistence type="predicted"/>
<dbReference type="EMBL" id="JBHTAH010000018">
    <property type="protein sequence ID" value="MFC7071123.1"/>
    <property type="molecule type" value="Genomic_DNA"/>
</dbReference>
<keyword evidence="3" id="KW-1185">Reference proteome</keyword>
<dbReference type="AlphaFoldDB" id="A0ABD5WKS8"/>
<evidence type="ECO:0000313" key="3">
    <source>
        <dbReference type="Proteomes" id="UP001596461"/>
    </source>
</evidence>
<sequence length="125" mass="13307">MLPHTSPGGEARGDPRTFADHGVPDARLLYRAVERGLDTPVGTTVRVGVLPLGVVAAAYREAFRSVDDRVPADVEAALSDAVACTAEQFGGRHARVREELLPAFYAHFVGFHAAYHGSVDPVVVS</sequence>
<name>A0ABD5WKS8_9EURY</name>
<feature type="region of interest" description="Disordered" evidence="1">
    <location>
        <begin position="1"/>
        <end position="20"/>
    </location>
</feature>
<reference evidence="2 3" key="1">
    <citation type="journal article" date="2019" name="Int. J. Syst. Evol. Microbiol.">
        <title>The Global Catalogue of Microorganisms (GCM) 10K type strain sequencing project: providing services to taxonomists for standard genome sequencing and annotation.</title>
        <authorList>
            <consortium name="The Broad Institute Genomics Platform"/>
            <consortium name="The Broad Institute Genome Sequencing Center for Infectious Disease"/>
            <person name="Wu L."/>
            <person name="Ma J."/>
        </authorList>
    </citation>
    <scope>NUCLEOTIDE SEQUENCE [LARGE SCALE GENOMIC DNA]</scope>
    <source>
        <strain evidence="2 3">DT31</strain>
    </source>
</reference>
<dbReference type="RefSeq" id="WP_284032573.1">
    <property type="nucleotide sequence ID" value="NZ_CP126154.1"/>
</dbReference>
<comment type="caution">
    <text evidence="2">The sequence shown here is derived from an EMBL/GenBank/DDBJ whole genome shotgun (WGS) entry which is preliminary data.</text>
</comment>
<organism evidence="2 3">
    <name type="scientific">Halobaculum lipolyticum</name>
    <dbReference type="NCBI Taxonomy" id="3032001"/>
    <lineage>
        <taxon>Archaea</taxon>
        <taxon>Methanobacteriati</taxon>
        <taxon>Methanobacteriota</taxon>
        <taxon>Stenosarchaea group</taxon>
        <taxon>Halobacteria</taxon>
        <taxon>Halobacteriales</taxon>
        <taxon>Haloferacaceae</taxon>
        <taxon>Halobaculum</taxon>
    </lineage>
</organism>